<evidence type="ECO:0000313" key="3">
    <source>
        <dbReference type="Proteomes" id="UP000533306"/>
    </source>
</evidence>
<protein>
    <recommendedName>
        <fullName evidence="4">Replication protein A</fullName>
    </recommendedName>
</protein>
<dbReference type="AlphaFoldDB" id="A0A7W9S1I2"/>
<feature type="region of interest" description="Disordered" evidence="1">
    <location>
        <begin position="210"/>
        <end position="236"/>
    </location>
</feature>
<organism evidence="2 3">
    <name type="scientific">Aquamicrobium lusatiense</name>
    <dbReference type="NCBI Taxonomy" id="89772"/>
    <lineage>
        <taxon>Bacteria</taxon>
        <taxon>Pseudomonadati</taxon>
        <taxon>Pseudomonadota</taxon>
        <taxon>Alphaproteobacteria</taxon>
        <taxon>Hyphomicrobiales</taxon>
        <taxon>Phyllobacteriaceae</taxon>
        <taxon>Aquamicrobium</taxon>
    </lineage>
</organism>
<gene>
    <name evidence="2" type="ORF">HNR59_001716</name>
</gene>
<evidence type="ECO:0000256" key="1">
    <source>
        <dbReference type="SAM" id="MobiDB-lite"/>
    </source>
</evidence>
<dbReference type="EMBL" id="JACHEU010000001">
    <property type="protein sequence ID" value="MBB6012371.1"/>
    <property type="molecule type" value="Genomic_DNA"/>
</dbReference>
<accession>A0A7W9S1I2</accession>
<dbReference type="RefSeq" id="WP_183828660.1">
    <property type="nucleotide sequence ID" value="NZ_JACHEU010000001.1"/>
</dbReference>
<evidence type="ECO:0008006" key="4">
    <source>
        <dbReference type="Google" id="ProtNLM"/>
    </source>
</evidence>
<feature type="compositionally biased region" description="Basic and acidic residues" evidence="1">
    <location>
        <begin position="216"/>
        <end position="228"/>
    </location>
</feature>
<comment type="caution">
    <text evidence="2">The sequence shown here is derived from an EMBL/GenBank/DDBJ whole genome shotgun (WGS) entry which is preliminary data.</text>
</comment>
<keyword evidence="3" id="KW-1185">Reference proteome</keyword>
<sequence>MFEQIGTVLARTLSNQRARVPVRGDSYERGRCEGAFWKATSRQEVRLILFAAKRYELNMRRKGRRCGPLGSVAIEVLEYLANLVDFRTGRLEPSIDTLMRRLKRSRDAIVRALRNLRAHGFLDWLRRYTPTGNEGRGPQVRQASNAYRLSLPERARQFLGRWGRPQPLPEDCEHAQEVRAAELEQHDKSLSREGPDLSVIEDEGLRQSLTLLGNNVKRESAKRAESKSHYNKPAPD</sequence>
<dbReference type="Proteomes" id="UP000533306">
    <property type="component" value="Unassembled WGS sequence"/>
</dbReference>
<proteinExistence type="predicted"/>
<evidence type="ECO:0000313" key="2">
    <source>
        <dbReference type="EMBL" id="MBB6012371.1"/>
    </source>
</evidence>
<reference evidence="2 3" key="1">
    <citation type="submission" date="2020-08" db="EMBL/GenBank/DDBJ databases">
        <title>Genomic Encyclopedia of Type Strains, Phase IV (KMG-IV): sequencing the most valuable type-strain genomes for metagenomic binning, comparative biology and taxonomic classification.</title>
        <authorList>
            <person name="Goeker M."/>
        </authorList>
    </citation>
    <scope>NUCLEOTIDE SEQUENCE [LARGE SCALE GENOMIC DNA]</scope>
    <source>
        <strain evidence="2 3">DSM 11099</strain>
    </source>
</reference>
<name>A0A7W9S1I2_9HYPH</name>